<name>A0A414PWT0_FUSMR</name>
<dbReference type="EMBL" id="QRHL01000006">
    <property type="protein sequence ID" value="RHF73038.1"/>
    <property type="molecule type" value="Genomic_DNA"/>
</dbReference>
<dbReference type="RefSeq" id="WP_118234272.1">
    <property type="nucleotide sequence ID" value="NZ_JADYUG010000023.1"/>
</dbReference>
<dbReference type="Pfam" id="PF08011">
    <property type="entry name" value="PDDEXK_9"/>
    <property type="match status" value="1"/>
</dbReference>
<gene>
    <name evidence="2" type="ORF">DW663_05355</name>
</gene>
<sequence length="547" mass="64585">MRGIGIGLSDFKELITEKSFYVDKTKFIEDIVKDITKVQLITRPRRFGKTLNMSMLKYFFDIENKENNRKLFEGLYIENSSVIEEQGKYPVIFLSFKDIKADNVEKMFVCIKSVISDLFEKYKYIRESLDERNVEIFDRIWKREEEDYSSSLIFLSKCLKEYYKQDVILLIDEYDTPMVSAYEGGYYDEVKNFFTGLFGSALKENPFLKKAVLTGIMRISKENIFSGLNNVKVNSILEENFAEYFGITEKEVENSLREYQLEERLPEVQKWYNGYNFGGVRVYNPFSITNFLDRKRIMPYWVNTSSNSLINKVLREANSLIFDELSKLFQRETINKTIDIYSNFDELKNPEQIWYLLTNAGYLTPVEEVDFGKYSIKIPNEEVHYFFERDFISNFLGSIDGFDKALEYLLEGNLEEFSYELENIMLTNVSCFDFNSSSKESHYHVFILGMLLGLRRKYYVRSNRESGRGRYDLMIEPRDKSKEKNALIIELKVAENEEELVRVSEEALAQIESKKYDVELRDKGIENIILVGMSFYQRNFKVIGYKK</sequence>
<evidence type="ECO:0000313" key="3">
    <source>
        <dbReference type="Proteomes" id="UP000284676"/>
    </source>
</evidence>
<feature type="domain" description="AAA-ATPase-like" evidence="1">
    <location>
        <begin position="6"/>
        <end position="225"/>
    </location>
</feature>
<dbReference type="InterPro" id="IPR012547">
    <property type="entry name" value="PDDEXK_9"/>
</dbReference>
<dbReference type="Proteomes" id="UP000284676">
    <property type="component" value="Unassembled WGS sequence"/>
</dbReference>
<protein>
    <submittedName>
        <fullName evidence="2">9-O-acetyl-N-acetylneuraminate esterase</fullName>
    </submittedName>
</protein>
<dbReference type="AlphaFoldDB" id="A0A414PWT0"/>
<comment type="caution">
    <text evidence="2">The sequence shown here is derived from an EMBL/GenBank/DDBJ whole genome shotgun (WGS) entry which is preliminary data.</text>
</comment>
<evidence type="ECO:0000313" key="2">
    <source>
        <dbReference type="EMBL" id="RHF73038.1"/>
    </source>
</evidence>
<dbReference type="Pfam" id="PF09820">
    <property type="entry name" value="AAA-ATPase_like"/>
    <property type="match status" value="1"/>
</dbReference>
<dbReference type="InterPro" id="IPR018631">
    <property type="entry name" value="AAA-ATPase-like_dom"/>
</dbReference>
<dbReference type="PANTHER" id="PTHR34825:SF1">
    <property type="entry name" value="AAA-ATPASE-LIKE DOMAIN-CONTAINING PROTEIN"/>
    <property type="match status" value="1"/>
</dbReference>
<dbReference type="PANTHER" id="PTHR34825">
    <property type="entry name" value="CONSERVED PROTEIN, WITH A WEAK D-GALACTARATE DEHYDRATASE/ALTRONATE HYDROLASE DOMAIN"/>
    <property type="match status" value="1"/>
</dbReference>
<reference evidence="2 3" key="1">
    <citation type="submission" date="2018-08" db="EMBL/GenBank/DDBJ databases">
        <title>A genome reference for cultivated species of the human gut microbiota.</title>
        <authorList>
            <person name="Zou Y."/>
            <person name="Xue W."/>
            <person name="Luo G."/>
        </authorList>
    </citation>
    <scope>NUCLEOTIDE SEQUENCE [LARGE SCALE GENOMIC DNA]</scope>
    <source>
        <strain evidence="2 3">AM25-1</strain>
    </source>
</reference>
<proteinExistence type="predicted"/>
<evidence type="ECO:0000259" key="1">
    <source>
        <dbReference type="Pfam" id="PF09820"/>
    </source>
</evidence>
<organism evidence="2 3">
    <name type="scientific">Fusobacterium mortiferum</name>
    <dbReference type="NCBI Taxonomy" id="850"/>
    <lineage>
        <taxon>Bacteria</taxon>
        <taxon>Fusobacteriati</taxon>
        <taxon>Fusobacteriota</taxon>
        <taxon>Fusobacteriia</taxon>
        <taxon>Fusobacteriales</taxon>
        <taxon>Fusobacteriaceae</taxon>
        <taxon>Fusobacterium</taxon>
    </lineage>
</organism>
<accession>A0A414PWT0</accession>